<dbReference type="InterPro" id="IPR036291">
    <property type="entry name" value="NAD(P)-bd_dom_sf"/>
</dbReference>
<gene>
    <name evidence="3" type="ORF">COT49_02855</name>
</gene>
<sequence>MINDPLPIKTKKILVTGANGFIGSNIVNTLKSLDANVCGLTETVDIRDFEQTREAFYDFKPEIVFHIGALVDLTRDFKIAQNCVDTNIKATLNVLEVSVLSKVSRFVFMSSQEVYGDSRTPYKEDQSLLPPSPYAISKVAGENFCRYYKNVNDLDYSIVRMSTAYGSFQQNTRLIPTIINKALRGENIDLNSGQKKRDYIFVEDAISGIINVALSKSATGVVFNLGGGVSYKLEYLARKIVELCKSKSVVNLGVFPDRIGEADEMLSDITRA</sequence>
<dbReference type="SUPFAM" id="SSF51735">
    <property type="entry name" value="NAD(P)-binding Rossmann-fold domains"/>
    <property type="match status" value="1"/>
</dbReference>
<feature type="domain" description="NAD-dependent epimerase/dehydratase" evidence="2">
    <location>
        <begin position="13"/>
        <end position="226"/>
    </location>
</feature>
<organism evidence="3 4">
    <name type="scientific">candidate division WWE3 bacterium CG08_land_8_20_14_0_20_40_13</name>
    <dbReference type="NCBI Taxonomy" id="1975084"/>
    <lineage>
        <taxon>Bacteria</taxon>
        <taxon>Katanobacteria</taxon>
    </lineage>
</organism>
<dbReference type="Pfam" id="PF01370">
    <property type="entry name" value="Epimerase"/>
    <property type="match status" value="1"/>
</dbReference>
<reference evidence="4" key="1">
    <citation type="submission" date="2017-09" db="EMBL/GenBank/DDBJ databases">
        <title>Depth-based differentiation of microbial function through sediment-hosted aquifers and enrichment of novel symbionts in the deep terrestrial subsurface.</title>
        <authorList>
            <person name="Probst A.J."/>
            <person name="Ladd B."/>
            <person name="Jarett J.K."/>
            <person name="Geller-Mcgrath D.E."/>
            <person name="Sieber C.M.K."/>
            <person name="Emerson J.B."/>
            <person name="Anantharaman K."/>
            <person name="Thomas B.C."/>
            <person name="Malmstrom R."/>
            <person name="Stieglmeier M."/>
            <person name="Klingl A."/>
            <person name="Woyke T."/>
            <person name="Ryan C.M."/>
            <person name="Banfield J.F."/>
        </authorList>
    </citation>
    <scope>NUCLEOTIDE SEQUENCE [LARGE SCALE GENOMIC DNA]</scope>
</reference>
<dbReference type="Gene3D" id="3.40.50.720">
    <property type="entry name" value="NAD(P)-binding Rossmann-like Domain"/>
    <property type="match status" value="1"/>
</dbReference>
<protein>
    <recommendedName>
        <fullName evidence="2">NAD-dependent epimerase/dehydratase domain-containing protein</fullName>
    </recommendedName>
</protein>
<name>A0A2H0XDB7_UNCKA</name>
<evidence type="ECO:0000256" key="1">
    <source>
        <dbReference type="ARBA" id="ARBA00007637"/>
    </source>
</evidence>
<accession>A0A2H0XDB7</accession>
<evidence type="ECO:0000313" key="4">
    <source>
        <dbReference type="Proteomes" id="UP000230340"/>
    </source>
</evidence>
<comment type="similarity">
    <text evidence="1">Belongs to the NAD(P)-dependent epimerase/dehydratase family.</text>
</comment>
<dbReference type="AlphaFoldDB" id="A0A2H0XDB7"/>
<proteinExistence type="inferred from homology"/>
<dbReference type="PANTHER" id="PTHR43000">
    <property type="entry name" value="DTDP-D-GLUCOSE 4,6-DEHYDRATASE-RELATED"/>
    <property type="match status" value="1"/>
</dbReference>
<feature type="non-terminal residue" evidence="3">
    <location>
        <position position="272"/>
    </location>
</feature>
<evidence type="ECO:0000313" key="3">
    <source>
        <dbReference type="EMBL" id="PIS22926.1"/>
    </source>
</evidence>
<dbReference type="Proteomes" id="UP000230340">
    <property type="component" value="Unassembled WGS sequence"/>
</dbReference>
<dbReference type="EMBL" id="PEYT01000024">
    <property type="protein sequence ID" value="PIS22926.1"/>
    <property type="molecule type" value="Genomic_DNA"/>
</dbReference>
<evidence type="ECO:0000259" key="2">
    <source>
        <dbReference type="Pfam" id="PF01370"/>
    </source>
</evidence>
<dbReference type="InterPro" id="IPR001509">
    <property type="entry name" value="Epimerase_deHydtase"/>
</dbReference>
<comment type="caution">
    <text evidence="3">The sequence shown here is derived from an EMBL/GenBank/DDBJ whole genome shotgun (WGS) entry which is preliminary data.</text>
</comment>